<keyword evidence="9" id="KW-1185">Reference proteome</keyword>
<dbReference type="InterPro" id="IPR035076">
    <property type="entry name" value="Toxin/TOLIP"/>
</dbReference>
<evidence type="ECO:0000256" key="6">
    <source>
        <dbReference type="SAM" id="MobiDB-lite"/>
    </source>
</evidence>
<evidence type="ECO:0000259" key="8">
    <source>
        <dbReference type="SMART" id="SM00134"/>
    </source>
</evidence>
<feature type="region of interest" description="Disordered" evidence="6">
    <location>
        <begin position="110"/>
        <end position="135"/>
    </location>
</feature>
<dbReference type="AlphaFoldDB" id="A0A6P8QQ71"/>
<dbReference type="OrthoDB" id="5945173at2759"/>
<evidence type="ECO:0000256" key="4">
    <source>
        <dbReference type="ARBA" id="ARBA00023136"/>
    </source>
</evidence>
<evidence type="ECO:0000256" key="5">
    <source>
        <dbReference type="ARBA" id="ARBA00023180"/>
    </source>
</evidence>
<dbReference type="Gene3D" id="2.10.60.10">
    <property type="entry name" value="CD59"/>
    <property type="match status" value="1"/>
</dbReference>
<sequence length="162" mass="16786">MKLALFSLMAAALCLHMGHALKCYTCLPQPNNHECLHETLCPSNATHCVTVIVPPPMSNNGSGHNQFPMIAKTCNVTCLSGEQEYNGVKYSASCCQSDLCNNGGAINETTTRGTSGTTSGQTTASGQTSGTSGQTNGATNVISMGLISVGLISLLLQLASKM</sequence>
<dbReference type="RefSeq" id="XP_033789678.1">
    <property type="nucleotide sequence ID" value="XM_033933787.1"/>
</dbReference>
<dbReference type="GeneID" id="117355354"/>
<keyword evidence="2" id="KW-1003">Cell membrane</keyword>
<dbReference type="KEGG" id="gsh:117355354"/>
<organism evidence="9 10">
    <name type="scientific">Geotrypetes seraphini</name>
    <name type="common">Gaboon caecilian</name>
    <name type="synonym">Caecilia seraphini</name>
    <dbReference type="NCBI Taxonomy" id="260995"/>
    <lineage>
        <taxon>Eukaryota</taxon>
        <taxon>Metazoa</taxon>
        <taxon>Chordata</taxon>
        <taxon>Craniata</taxon>
        <taxon>Vertebrata</taxon>
        <taxon>Euteleostomi</taxon>
        <taxon>Amphibia</taxon>
        <taxon>Gymnophiona</taxon>
        <taxon>Geotrypetes</taxon>
    </lineage>
</organism>
<keyword evidence="3 7" id="KW-0732">Signal</keyword>
<dbReference type="InterPro" id="IPR051110">
    <property type="entry name" value="Ly-6/neurotoxin-like_GPI-ap"/>
</dbReference>
<feature type="signal peptide" evidence="7">
    <location>
        <begin position="1"/>
        <end position="20"/>
    </location>
</feature>
<accession>A0A6P8QQ71</accession>
<evidence type="ECO:0000313" key="9">
    <source>
        <dbReference type="Proteomes" id="UP000515159"/>
    </source>
</evidence>
<dbReference type="SUPFAM" id="SSF57302">
    <property type="entry name" value="Snake toxin-like"/>
    <property type="match status" value="1"/>
</dbReference>
<dbReference type="PANTHER" id="PTHR16983:SF10">
    <property type="entry name" value="PROTEIN QUIVER"/>
    <property type="match status" value="1"/>
</dbReference>
<protein>
    <submittedName>
        <fullName evidence="10">Secreted Ly-6/uPAR-related protein 1-like</fullName>
    </submittedName>
</protein>
<gene>
    <name evidence="10" type="primary">LOC117355354</name>
</gene>
<proteinExistence type="predicted"/>
<dbReference type="Proteomes" id="UP000515159">
    <property type="component" value="Chromosome 2"/>
</dbReference>
<reference evidence="10" key="1">
    <citation type="submission" date="2025-08" db="UniProtKB">
        <authorList>
            <consortium name="RefSeq"/>
        </authorList>
    </citation>
    <scope>IDENTIFICATION</scope>
</reference>
<dbReference type="GO" id="GO:0005886">
    <property type="term" value="C:plasma membrane"/>
    <property type="evidence" value="ECO:0007669"/>
    <property type="project" value="UniProtKB-SubCell"/>
</dbReference>
<evidence type="ECO:0000313" key="10">
    <source>
        <dbReference type="RefSeq" id="XP_033789678.1"/>
    </source>
</evidence>
<dbReference type="PANTHER" id="PTHR16983">
    <property type="entry name" value="UPAR/LY6 DOMAIN-CONTAINING PROTEIN"/>
    <property type="match status" value="1"/>
</dbReference>
<dbReference type="InterPro" id="IPR016054">
    <property type="entry name" value="LY6_UPA_recep-like"/>
</dbReference>
<evidence type="ECO:0000256" key="7">
    <source>
        <dbReference type="SAM" id="SignalP"/>
    </source>
</evidence>
<feature type="domain" description="UPAR/Ly6" evidence="8">
    <location>
        <begin position="21"/>
        <end position="113"/>
    </location>
</feature>
<keyword evidence="4" id="KW-0472">Membrane</keyword>
<comment type="subcellular location">
    <subcellularLocation>
        <location evidence="1">Cell membrane</location>
    </subcellularLocation>
</comment>
<dbReference type="InParanoid" id="A0A6P8QQ71"/>
<feature type="chain" id="PRO_5027650590" evidence="7">
    <location>
        <begin position="21"/>
        <end position="162"/>
    </location>
</feature>
<dbReference type="SMART" id="SM00134">
    <property type="entry name" value="LU"/>
    <property type="match status" value="1"/>
</dbReference>
<name>A0A6P8QQ71_GEOSA</name>
<dbReference type="Pfam" id="PF00087">
    <property type="entry name" value="Toxin_TOLIP"/>
    <property type="match status" value="1"/>
</dbReference>
<evidence type="ECO:0000256" key="3">
    <source>
        <dbReference type="ARBA" id="ARBA00022729"/>
    </source>
</evidence>
<evidence type="ECO:0000256" key="2">
    <source>
        <dbReference type="ARBA" id="ARBA00022475"/>
    </source>
</evidence>
<dbReference type="FunFam" id="2.10.60.10:FF:000003">
    <property type="entry name" value="lymphocyte antigen 6E isoform X1"/>
    <property type="match status" value="1"/>
</dbReference>
<dbReference type="InterPro" id="IPR045860">
    <property type="entry name" value="Snake_toxin-like_sf"/>
</dbReference>
<evidence type="ECO:0000256" key="1">
    <source>
        <dbReference type="ARBA" id="ARBA00004236"/>
    </source>
</evidence>
<keyword evidence="5" id="KW-0325">Glycoprotein</keyword>